<keyword evidence="1" id="KW-0677">Repeat</keyword>
<evidence type="ECO:0000256" key="3">
    <source>
        <dbReference type="PROSITE-ProRule" id="PRU00339"/>
    </source>
</evidence>
<dbReference type="InterPro" id="IPR019734">
    <property type="entry name" value="TPR_rpt"/>
</dbReference>
<dbReference type="Gene3D" id="1.25.40.10">
    <property type="entry name" value="Tetratricopeptide repeat domain"/>
    <property type="match status" value="2"/>
</dbReference>
<accession>A0A4U5QNL9</accession>
<evidence type="ECO:0000313" key="5">
    <source>
        <dbReference type="EMBL" id="TKS12368.1"/>
    </source>
</evidence>
<name>A0A4U5QNL9_POPAL</name>
<keyword evidence="2 3" id="KW-0802">TPR repeat</keyword>
<sequence length="358" mass="41032">MGSIKTFSPCSPPSHFQNLKSSKNCNSSTSLKPVLCSMNPLDIHSRHKLHISSNICSKSPFPQIPTSSISKTNNKFTSFLSEKVLVSLVGAFIFIGSFGLNTRQSLALPAQTSGGTGSVNLEGKRDAQMEKSEDEEMYEKVLEKEPRNVEALKVVLHGKMRRGHTKEAVKYVERLIEIEPEEVEWRLLEALCYEMMGQLNKAKRLFNEILEERPLLLRALHGLALVMHKNLEGPAVFEMLNKALEVAHREKRVTEERNIRILIAQMHVVKGDFEEALKKFQGLVSDNPRDFRPYLCQGIIYSLLDRKEEAAEQFETYRSLVPEEFPQRIFLDDVVLEAKTKSRERFQKEFQAEFSYRK</sequence>
<dbReference type="PANTHER" id="PTHR44858:SF1">
    <property type="entry name" value="UDP-N-ACETYLGLUCOSAMINE--PEPTIDE N-ACETYLGLUCOSAMINYLTRANSFERASE SPINDLY-RELATED"/>
    <property type="match status" value="1"/>
</dbReference>
<comment type="caution">
    <text evidence="5">The sequence shown here is derived from an EMBL/GenBank/DDBJ whole genome shotgun (WGS) entry which is preliminary data.</text>
</comment>
<dbReference type="AlphaFoldDB" id="A0A4U5QNL9"/>
<feature type="repeat" description="TPR" evidence="3">
    <location>
        <begin position="257"/>
        <end position="290"/>
    </location>
</feature>
<dbReference type="EMBL" id="RCHU01000176">
    <property type="protein sequence ID" value="TKS12368.1"/>
    <property type="molecule type" value="Genomic_DNA"/>
</dbReference>
<proteinExistence type="predicted"/>
<reference evidence="5" key="1">
    <citation type="submission" date="2018-10" db="EMBL/GenBank/DDBJ databases">
        <title>Population genomic analysis revealed the cold adaptation of white poplar.</title>
        <authorList>
            <person name="Liu Y.-J."/>
        </authorList>
    </citation>
    <scope>NUCLEOTIDE SEQUENCE [LARGE SCALE GENOMIC DNA]</scope>
    <source>
        <strain evidence="5">PAL-ZL1</strain>
    </source>
</reference>
<dbReference type="PANTHER" id="PTHR44858">
    <property type="entry name" value="TETRATRICOPEPTIDE REPEAT PROTEIN 6"/>
    <property type="match status" value="1"/>
</dbReference>
<dbReference type="SUPFAM" id="SSF48452">
    <property type="entry name" value="TPR-like"/>
    <property type="match status" value="1"/>
</dbReference>
<evidence type="ECO:0000256" key="4">
    <source>
        <dbReference type="SAM" id="MobiDB-lite"/>
    </source>
</evidence>
<feature type="compositionally biased region" description="Basic and acidic residues" evidence="4">
    <location>
        <begin position="122"/>
        <end position="131"/>
    </location>
</feature>
<organism evidence="5">
    <name type="scientific">Populus alba</name>
    <name type="common">White poplar</name>
    <dbReference type="NCBI Taxonomy" id="43335"/>
    <lineage>
        <taxon>Eukaryota</taxon>
        <taxon>Viridiplantae</taxon>
        <taxon>Streptophyta</taxon>
        <taxon>Embryophyta</taxon>
        <taxon>Tracheophyta</taxon>
        <taxon>Spermatophyta</taxon>
        <taxon>Magnoliopsida</taxon>
        <taxon>eudicotyledons</taxon>
        <taxon>Gunneridae</taxon>
        <taxon>Pentapetalae</taxon>
        <taxon>rosids</taxon>
        <taxon>fabids</taxon>
        <taxon>Malpighiales</taxon>
        <taxon>Salicaceae</taxon>
        <taxon>Saliceae</taxon>
        <taxon>Populus</taxon>
    </lineage>
</organism>
<dbReference type="STRING" id="43335.A0A4U5QNL9"/>
<feature type="region of interest" description="Disordered" evidence="4">
    <location>
        <begin position="109"/>
        <end position="133"/>
    </location>
</feature>
<dbReference type="Pfam" id="PF14559">
    <property type="entry name" value="TPR_19"/>
    <property type="match status" value="1"/>
</dbReference>
<dbReference type="InterPro" id="IPR011990">
    <property type="entry name" value="TPR-like_helical_dom_sf"/>
</dbReference>
<evidence type="ECO:0000256" key="1">
    <source>
        <dbReference type="ARBA" id="ARBA00022737"/>
    </source>
</evidence>
<dbReference type="InterPro" id="IPR050498">
    <property type="entry name" value="Ycf3"/>
</dbReference>
<dbReference type="PROSITE" id="PS50005">
    <property type="entry name" value="TPR"/>
    <property type="match status" value="1"/>
</dbReference>
<gene>
    <name evidence="5" type="ORF">D5086_0000064880</name>
</gene>
<evidence type="ECO:0000256" key="2">
    <source>
        <dbReference type="ARBA" id="ARBA00022803"/>
    </source>
</evidence>
<protein>
    <submittedName>
        <fullName evidence="5">Uncharacterized protein</fullName>
    </submittedName>
</protein>